<dbReference type="GO" id="GO:0046983">
    <property type="term" value="F:protein dimerization activity"/>
    <property type="evidence" value="ECO:0007669"/>
    <property type="project" value="InterPro"/>
</dbReference>
<dbReference type="PANTHER" id="PTHR46481:SF10">
    <property type="entry name" value="ZINC FINGER BED DOMAIN-CONTAINING PROTEIN 39"/>
    <property type="match status" value="1"/>
</dbReference>
<organism evidence="13 14">
    <name type="scientific">Sesamum angolense</name>
    <dbReference type="NCBI Taxonomy" id="2727404"/>
    <lineage>
        <taxon>Eukaryota</taxon>
        <taxon>Viridiplantae</taxon>
        <taxon>Streptophyta</taxon>
        <taxon>Embryophyta</taxon>
        <taxon>Tracheophyta</taxon>
        <taxon>Spermatophyta</taxon>
        <taxon>Magnoliopsida</taxon>
        <taxon>eudicotyledons</taxon>
        <taxon>Gunneridae</taxon>
        <taxon>Pentapetalae</taxon>
        <taxon>asterids</taxon>
        <taxon>lamiids</taxon>
        <taxon>Lamiales</taxon>
        <taxon>Pedaliaceae</taxon>
        <taxon>Sesamum</taxon>
    </lineage>
</organism>
<keyword evidence="5" id="KW-0862">Zinc</keyword>
<dbReference type="GO" id="GO:0009791">
    <property type="term" value="P:post-embryonic development"/>
    <property type="evidence" value="ECO:0007669"/>
    <property type="project" value="UniProtKB-ARBA"/>
</dbReference>
<reference evidence="13" key="2">
    <citation type="journal article" date="2024" name="Plant">
        <title>Genomic evolution and insights into agronomic trait innovations of Sesamum species.</title>
        <authorList>
            <person name="Miao H."/>
            <person name="Wang L."/>
            <person name="Qu L."/>
            <person name="Liu H."/>
            <person name="Sun Y."/>
            <person name="Le M."/>
            <person name="Wang Q."/>
            <person name="Wei S."/>
            <person name="Zheng Y."/>
            <person name="Lin W."/>
            <person name="Duan Y."/>
            <person name="Cao H."/>
            <person name="Xiong S."/>
            <person name="Wang X."/>
            <person name="Wei L."/>
            <person name="Li C."/>
            <person name="Ma Q."/>
            <person name="Ju M."/>
            <person name="Zhao R."/>
            <person name="Li G."/>
            <person name="Mu C."/>
            <person name="Tian Q."/>
            <person name="Mei H."/>
            <person name="Zhang T."/>
            <person name="Gao T."/>
            <person name="Zhang H."/>
        </authorList>
    </citation>
    <scope>NUCLEOTIDE SEQUENCE</scope>
    <source>
        <strain evidence="13">K16</strain>
    </source>
</reference>
<dbReference type="GO" id="GO:0005634">
    <property type="term" value="C:nucleus"/>
    <property type="evidence" value="ECO:0007669"/>
    <property type="project" value="UniProtKB-SubCell"/>
</dbReference>
<evidence type="ECO:0000256" key="9">
    <source>
        <dbReference type="ARBA" id="ARBA00023242"/>
    </source>
</evidence>
<gene>
    <name evidence="13" type="ORF">Sango_0135200</name>
</gene>
<evidence type="ECO:0000256" key="11">
    <source>
        <dbReference type="SAM" id="MobiDB-lite"/>
    </source>
</evidence>
<evidence type="ECO:0000256" key="8">
    <source>
        <dbReference type="ARBA" id="ARBA00023163"/>
    </source>
</evidence>
<dbReference type="EMBL" id="JACGWL010000001">
    <property type="protein sequence ID" value="KAK4410622.1"/>
    <property type="molecule type" value="Genomic_DNA"/>
</dbReference>
<evidence type="ECO:0000256" key="2">
    <source>
        <dbReference type="ARBA" id="ARBA00011738"/>
    </source>
</evidence>
<keyword evidence="7" id="KW-0238">DNA-binding</keyword>
<proteinExistence type="predicted"/>
<keyword evidence="4 10" id="KW-0863">Zinc-finger</keyword>
<feature type="region of interest" description="Disordered" evidence="11">
    <location>
        <begin position="1"/>
        <end position="27"/>
    </location>
</feature>
<dbReference type="SMART" id="SM00614">
    <property type="entry name" value="ZnF_BED"/>
    <property type="match status" value="1"/>
</dbReference>
<dbReference type="Proteomes" id="UP001289374">
    <property type="component" value="Unassembled WGS sequence"/>
</dbReference>
<accession>A0AAE1XFR0</accession>
<keyword evidence="8" id="KW-0804">Transcription</keyword>
<evidence type="ECO:0000259" key="12">
    <source>
        <dbReference type="PROSITE" id="PS50808"/>
    </source>
</evidence>
<evidence type="ECO:0000256" key="7">
    <source>
        <dbReference type="ARBA" id="ARBA00023125"/>
    </source>
</evidence>
<name>A0AAE1XFR0_9LAMI</name>
<dbReference type="GO" id="GO:0003677">
    <property type="term" value="F:DNA binding"/>
    <property type="evidence" value="ECO:0007669"/>
    <property type="project" value="UniProtKB-KW"/>
</dbReference>
<protein>
    <submittedName>
        <fullName evidence="13">Zinc finger BED domain-containing protein DAYSLEEPER</fullName>
    </submittedName>
</protein>
<dbReference type="Pfam" id="PF14372">
    <property type="entry name" value="hAT-like_RNase-H"/>
    <property type="match status" value="1"/>
</dbReference>
<comment type="caution">
    <text evidence="13">The sequence shown here is derived from an EMBL/GenBank/DDBJ whole genome shotgun (WGS) entry which is preliminary data.</text>
</comment>
<dbReference type="PROSITE" id="PS50808">
    <property type="entry name" value="ZF_BED"/>
    <property type="match status" value="1"/>
</dbReference>
<dbReference type="InterPro" id="IPR003656">
    <property type="entry name" value="Znf_BED"/>
</dbReference>
<evidence type="ECO:0000256" key="10">
    <source>
        <dbReference type="PROSITE-ProRule" id="PRU00027"/>
    </source>
</evidence>
<evidence type="ECO:0000313" key="14">
    <source>
        <dbReference type="Proteomes" id="UP001289374"/>
    </source>
</evidence>
<dbReference type="InterPro" id="IPR008906">
    <property type="entry name" value="HATC_C_dom"/>
</dbReference>
<comment type="subcellular location">
    <subcellularLocation>
        <location evidence="1">Nucleus</location>
    </subcellularLocation>
</comment>
<feature type="compositionally biased region" description="Polar residues" evidence="11">
    <location>
        <begin position="8"/>
        <end position="19"/>
    </location>
</feature>
<keyword evidence="6" id="KW-0805">Transcription regulation</keyword>
<comment type="subunit">
    <text evidence="2">Homodimer.</text>
</comment>
<keyword evidence="3" id="KW-0479">Metal-binding</keyword>
<keyword evidence="14" id="KW-1185">Reference proteome</keyword>
<evidence type="ECO:0000256" key="6">
    <source>
        <dbReference type="ARBA" id="ARBA00023015"/>
    </source>
</evidence>
<dbReference type="Pfam" id="PF05699">
    <property type="entry name" value="Dimer_Tnp_hAT"/>
    <property type="match status" value="1"/>
</dbReference>
<dbReference type="PANTHER" id="PTHR46481">
    <property type="entry name" value="ZINC FINGER BED DOMAIN-CONTAINING PROTEIN 4"/>
    <property type="match status" value="1"/>
</dbReference>
<evidence type="ECO:0000313" key="13">
    <source>
        <dbReference type="EMBL" id="KAK4410622.1"/>
    </source>
</evidence>
<evidence type="ECO:0000256" key="3">
    <source>
        <dbReference type="ARBA" id="ARBA00022723"/>
    </source>
</evidence>
<dbReference type="InterPro" id="IPR012337">
    <property type="entry name" value="RNaseH-like_sf"/>
</dbReference>
<dbReference type="InterPro" id="IPR036236">
    <property type="entry name" value="Znf_C2H2_sf"/>
</dbReference>
<dbReference type="InterPro" id="IPR025525">
    <property type="entry name" value="hAT-like_transposase_RNase-H"/>
</dbReference>
<feature type="domain" description="BED-type" evidence="12">
    <location>
        <begin position="25"/>
        <end position="90"/>
    </location>
</feature>
<evidence type="ECO:0000256" key="1">
    <source>
        <dbReference type="ARBA" id="ARBA00004123"/>
    </source>
</evidence>
<dbReference type="SUPFAM" id="SSF57667">
    <property type="entry name" value="beta-beta-alpha zinc fingers"/>
    <property type="match status" value="1"/>
</dbReference>
<dbReference type="GO" id="GO:0008270">
    <property type="term" value="F:zinc ion binding"/>
    <property type="evidence" value="ECO:0007669"/>
    <property type="project" value="UniProtKB-KW"/>
</dbReference>
<dbReference type="SUPFAM" id="SSF53098">
    <property type="entry name" value="Ribonuclease H-like"/>
    <property type="match status" value="1"/>
</dbReference>
<reference evidence="13" key="1">
    <citation type="submission" date="2020-06" db="EMBL/GenBank/DDBJ databases">
        <authorList>
            <person name="Li T."/>
            <person name="Hu X."/>
            <person name="Zhang T."/>
            <person name="Song X."/>
            <person name="Zhang H."/>
            <person name="Dai N."/>
            <person name="Sheng W."/>
            <person name="Hou X."/>
            <person name="Wei L."/>
        </authorList>
    </citation>
    <scope>NUCLEOTIDE SEQUENCE</scope>
    <source>
        <strain evidence="13">K16</strain>
        <tissue evidence="13">Leaf</tissue>
    </source>
</reference>
<dbReference type="AlphaFoldDB" id="A0AAE1XFR0"/>
<keyword evidence="9" id="KW-0539">Nucleus</keyword>
<sequence>MYTMDISIDQNDFPNSDAQPNKRRRKKSMVWEHFTIETVDADCIRACCNQCKKSFAYISGSKLAGTSHLKRHIALGICPVSRHNQGKDQPSPYIPAPRTNISANGNFPRKRHRAANGVASIYLSEDNYSHELAKMIIQHEYPLHMVEHSGFIDFARTLQPQFNITSVTAVQEQVMGIYFREKHKLLDLLSGISGRLNLTVDLWTSNQSLAYVLITGHFIDNDWKLQRRILNFITVQFPDSDTAFSHAIADCLTDWGAEDKLFTVTSDRSYINEKTRDNLRNLLSIKNSLILNGQLLINSCYARILRSLAQDAIGSMRETIEKVRQSVKYVKTSDAHEERFTKLKQQLQVPSTKNLMIDNLTNWSTTYQMLMAASELKEVFSCFDTSDPDYKLSPQMEEWEQDFFVSGLTKPLMERFTKYWDDCNLVLAVAVVMDPRFKMKLVEFSFSRIYGEDVETWINIVDEGLHELYLEYLVQSLPAPTFIEGENDTLVKTEPQEDGLLSNGDGFSDFDIYISDIMSAQHMKSELDQYLEEPLLPRVQDFDVLGWWKMNRPKYPTLSKLASDVLSIPLSTISAESVFDLREKKMDSYRSSLRPSILQALICSKDWLQHESSVVPSGISSEISAAAVKTEF</sequence>
<evidence type="ECO:0000256" key="4">
    <source>
        <dbReference type="ARBA" id="ARBA00022771"/>
    </source>
</evidence>
<dbReference type="InterPro" id="IPR052035">
    <property type="entry name" value="ZnF_BED_domain_contain"/>
</dbReference>
<evidence type="ECO:0000256" key="5">
    <source>
        <dbReference type="ARBA" id="ARBA00022833"/>
    </source>
</evidence>